<feature type="binding site" evidence="9">
    <location>
        <position position="389"/>
    </location>
    <ligand>
        <name>Zn(2+)</name>
        <dbReference type="ChEBI" id="CHEBI:29105"/>
        <label>2</label>
    </ligand>
</feature>
<evidence type="ECO:0000313" key="12">
    <source>
        <dbReference type="Proteomes" id="UP000255423"/>
    </source>
</evidence>
<evidence type="ECO:0000256" key="6">
    <source>
        <dbReference type="ARBA" id="ARBA00023049"/>
    </source>
</evidence>
<feature type="binding site" evidence="9">
    <location>
        <position position="140"/>
    </location>
    <ligand>
        <name>Zn(2+)</name>
        <dbReference type="ChEBI" id="CHEBI:29105"/>
        <label>1</label>
    </ligand>
</feature>
<evidence type="ECO:0000313" key="11">
    <source>
        <dbReference type="EMBL" id="SUQ24176.1"/>
    </source>
</evidence>
<dbReference type="GO" id="GO:0008237">
    <property type="term" value="F:metallopeptidase activity"/>
    <property type="evidence" value="ECO:0007669"/>
    <property type="project" value="UniProtKB-KW"/>
</dbReference>
<evidence type="ECO:0000256" key="4">
    <source>
        <dbReference type="ARBA" id="ARBA00022801"/>
    </source>
</evidence>
<evidence type="ECO:0000256" key="8">
    <source>
        <dbReference type="PIRSR" id="PIRSR037215-1"/>
    </source>
</evidence>
<evidence type="ECO:0000256" key="9">
    <source>
        <dbReference type="PIRSR" id="PIRSR037215-2"/>
    </source>
</evidence>
<keyword evidence="6" id="KW-0482">Metalloprotease</keyword>
<dbReference type="Gene3D" id="3.40.630.10">
    <property type="entry name" value="Zn peptidases"/>
    <property type="match status" value="1"/>
</dbReference>
<dbReference type="InterPro" id="IPR002933">
    <property type="entry name" value="Peptidase_M20"/>
</dbReference>
<dbReference type="PANTHER" id="PTHR42994">
    <property type="entry name" value="PEPTIDASE T"/>
    <property type="match status" value="1"/>
</dbReference>
<evidence type="ECO:0000256" key="2">
    <source>
        <dbReference type="ARBA" id="ARBA00022670"/>
    </source>
</evidence>
<feature type="binding site" evidence="9">
    <location>
        <position position="185"/>
    </location>
    <ligand>
        <name>Zn(2+)</name>
        <dbReference type="ChEBI" id="CHEBI:29105"/>
        <label>2</label>
    </ligand>
</feature>
<reference evidence="11 12" key="1">
    <citation type="submission" date="2017-08" db="EMBL/GenBank/DDBJ databases">
        <authorList>
            <person name="de Groot N.N."/>
        </authorList>
    </citation>
    <scope>NUCLEOTIDE SEQUENCE [LARGE SCALE GENOMIC DNA]</scope>
    <source>
        <strain evidence="11 12">HM2</strain>
    </source>
</reference>
<dbReference type="InterPro" id="IPR036264">
    <property type="entry name" value="Bact_exopeptidase_dim_dom"/>
</dbReference>
<comment type="similarity">
    <text evidence="1">Belongs to the peptidase M20B family.</text>
</comment>
<gene>
    <name evidence="11" type="ORF">SAMN05661053_1569</name>
</gene>
<organism evidence="11 12">
    <name type="scientific">Fibrobacter succinogenes</name>
    <name type="common">Bacteroides succinogenes</name>
    <dbReference type="NCBI Taxonomy" id="833"/>
    <lineage>
        <taxon>Bacteria</taxon>
        <taxon>Pseudomonadati</taxon>
        <taxon>Fibrobacterota</taxon>
        <taxon>Fibrobacteria</taxon>
        <taxon>Fibrobacterales</taxon>
        <taxon>Fibrobacteraceae</taxon>
        <taxon>Fibrobacter</taxon>
    </lineage>
</organism>
<evidence type="ECO:0000259" key="10">
    <source>
        <dbReference type="Pfam" id="PF07687"/>
    </source>
</evidence>
<dbReference type="NCBIfam" id="NF003976">
    <property type="entry name" value="PRK05469.1"/>
    <property type="match status" value="1"/>
</dbReference>
<dbReference type="InterPro" id="IPR011650">
    <property type="entry name" value="Peptidase_M20_dimer"/>
</dbReference>
<dbReference type="Pfam" id="PF01546">
    <property type="entry name" value="Peptidase_M20"/>
    <property type="match status" value="1"/>
</dbReference>
<proteinExistence type="inferred from homology"/>
<dbReference type="GO" id="GO:0006508">
    <property type="term" value="P:proteolysis"/>
    <property type="evidence" value="ECO:0007669"/>
    <property type="project" value="UniProtKB-UniRule"/>
</dbReference>
<keyword evidence="4" id="KW-0378">Hydrolase</keyword>
<dbReference type="NCBIfam" id="NF009920">
    <property type="entry name" value="PRK13381.1"/>
    <property type="match status" value="1"/>
</dbReference>
<feature type="domain" description="Peptidase M20 dimerisation" evidence="10">
    <location>
        <begin position="216"/>
        <end position="317"/>
    </location>
</feature>
<dbReference type="PIRSF" id="PIRSF037215">
    <property type="entry name" value="Peptidase_M20B"/>
    <property type="match status" value="1"/>
</dbReference>
<evidence type="ECO:0000256" key="7">
    <source>
        <dbReference type="NCBIfam" id="TIGR01882"/>
    </source>
</evidence>
<dbReference type="NCBIfam" id="TIGR01882">
    <property type="entry name" value="peptidase-T"/>
    <property type="match status" value="1"/>
</dbReference>
<comment type="cofactor">
    <cofactor evidence="9">
        <name>Zn(2+)</name>
        <dbReference type="ChEBI" id="CHEBI:29105"/>
    </cofactor>
    <text evidence="9">Binds 2 Zn(2+) ions per subunit.</text>
</comment>
<dbReference type="InterPro" id="IPR001261">
    <property type="entry name" value="ArgE/DapE_CS"/>
</dbReference>
<protein>
    <recommendedName>
        <fullName evidence="7">Peptidase T</fullName>
        <ecNumber evidence="7">3.4.11.4</ecNumber>
    </recommendedName>
</protein>
<dbReference type="PROSITE" id="PS00758">
    <property type="entry name" value="ARGE_DAPE_CPG2_1"/>
    <property type="match status" value="1"/>
</dbReference>
<name>A0A380S6I5_FIBSU</name>
<dbReference type="Gene3D" id="3.30.70.360">
    <property type="match status" value="1"/>
</dbReference>
<keyword evidence="11" id="KW-0031">Aminopeptidase</keyword>
<dbReference type="EC" id="3.4.11.4" evidence="7"/>
<dbReference type="GO" id="GO:0005829">
    <property type="term" value="C:cytosol"/>
    <property type="evidence" value="ECO:0007669"/>
    <property type="project" value="TreeGrafter"/>
</dbReference>
<feature type="binding site" evidence="9">
    <location>
        <position position="78"/>
    </location>
    <ligand>
        <name>Zn(2+)</name>
        <dbReference type="ChEBI" id="CHEBI:29105"/>
        <label>1</label>
    </ligand>
</feature>
<feature type="active site" description="Proton acceptor" evidence="8">
    <location>
        <position position="184"/>
    </location>
</feature>
<accession>A0A380S6I5</accession>
<dbReference type="SUPFAM" id="SSF53187">
    <property type="entry name" value="Zn-dependent exopeptidases"/>
    <property type="match status" value="1"/>
</dbReference>
<evidence type="ECO:0000256" key="5">
    <source>
        <dbReference type="ARBA" id="ARBA00022833"/>
    </source>
</evidence>
<dbReference type="CDD" id="cd03892">
    <property type="entry name" value="M20_peptT"/>
    <property type="match status" value="1"/>
</dbReference>
<feature type="active site" evidence="8">
    <location>
        <position position="80"/>
    </location>
</feature>
<dbReference type="Pfam" id="PF07687">
    <property type="entry name" value="M20_dimer"/>
    <property type="match status" value="1"/>
</dbReference>
<dbReference type="GO" id="GO:0008270">
    <property type="term" value="F:zinc ion binding"/>
    <property type="evidence" value="ECO:0007669"/>
    <property type="project" value="InterPro"/>
</dbReference>
<dbReference type="RefSeq" id="WP_109572733.1">
    <property type="nucleotide sequence ID" value="NZ_UHJL01000002.1"/>
</dbReference>
<dbReference type="EMBL" id="UHJL01000002">
    <property type="protein sequence ID" value="SUQ24176.1"/>
    <property type="molecule type" value="Genomic_DNA"/>
</dbReference>
<keyword evidence="3 9" id="KW-0479">Metal-binding</keyword>
<sequence>MKVQDRFLKYVSFTTTSDENSESCPSTKQQLELAKFLTEELEQIGLSQVKMDENGYVYGLLPATEGRESDTPIGFISHMDTSPDFSGVNPKPQIIEDYDGEDVLLKGSGAVLKVEDFPTLKWLKGRTLITTDGTTLLGADDKAGIAEIVTAMEELIEIDRHAESRGYENLSGHGDIWVCFTPDEEIGRGADRLDLSYFTAKYAYTVDGGYEGDIAYENFNAASATFKIHGKGVHPGEAKGIMKNASLMAAEIAMALPENETPATTEGREGFYHLTDMQGDVTEATLSYIVRDHDQTRFEERQEFLREIAKKFNEKFGEGSVELELKHSYSNMLQIIEKTPEVLERARTAIAAENITPVSDPVRGGTDGAKLSFMGLPCPNLGTGGYGYHGPFEHVTVEGMETVVRIIKRIATSRG</sequence>
<evidence type="ECO:0000256" key="1">
    <source>
        <dbReference type="ARBA" id="ARBA00009692"/>
    </source>
</evidence>
<dbReference type="SUPFAM" id="SSF55031">
    <property type="entry name" value="Bacterial exopeptidase dimerisation domain"/>
    <property type="match status" value="1"/>
</dbReference>
<keyword evidence="5 9" id="KW-0862">Zinc</keyword>
<evidence type="ECO:0000256" key="3">
    <source>
        <dbReference type="ARBA" id="ARBA00022723"/>
    </source>
</evidence>
<dbReference type="GO" id="GO:0045148">
    <property type="term" value="F:tripeptide aminopeptidase activity"/>
    <property type="evidence" value="ECO:0007669"/>
    <property type="project" value="UniProtKB-UniRule"/>
</dbReference>
<feature type="binding site" evidence="9">
    <location>
        <position position="140"/>
    </location>
    <ligand>
        <name>Zn(2+)</name>
        <dbReference type="ChEBI" id="CHEBI:29105"/>
        <label>2</label>
    </ligand>
</feature>
<dbReference type="Proteomes" id="UP000255423">
    <property type="component" value="Unassembled WGS sequence"/>
</dbReference>
<dbReference type="InterPro" id="IPR010161">
    <property type="entry name" value="Peptidase_M20B"/>
</dbReference>
<dbReference type="AlphaFoldDB" id="A0A380S6I5"/>
<feature type="binding site" evidence="9">
    <location>
        <position position="207"/>
    </location>
    <ligand>
        <name>Zn(2+)</name>
        <dbReference type="ChEBI" id="CHEBI:29105"/>
        <label>1</label>
    </ligand>
</feature>
<keyword evidence="2" id="KW-0645">Protease</keyword>
<dbReference type="GO" id="GO:0006518">
    <property type="term" value="P:peptide metabolic process"/>
    <property type="evidence" value="ECO:0007669"/>
    <property type="project" value="InterPro"/>
</dbReference>
<dbReference type="PANTHER" id="PTHR42994:SF1">
    <property type="entry name" value="PEPTIDASE T"/>
    <property type="match status" value="1"/>
</dbReference>